<dbReference type="PANTHER" id="PTHR11241">
    <property type="entry name" value="DEOXYURIDINE 5'-TRIPHOSPHATE NUCLEOTIDOHYDROLASE"/>
    <property type="match status" value="1"/>
</dbReference>
<feature type="domain" description="dUTPase-like" evidence="8">
    <location>
        <begin position="11"/>
        <end position="143"/>
    </location>
</feature>
<dbReference type="InterPro" id="IPR036157">
    <property type="entry name" value="dUTPase-like_sf"/>
</dbReference>
<dbReference type="PANTHER" id="PTHR11241:SF0">
    <property type="entry name" value="DEOXYURIDINE 5'-TRIPHOSPHATE NUCLEOTIDOHYDROLASE"/>
    <property type="match status" value="1"/>
</dbReference>
<dbReference type="InterPro" id="IPR008181">
    <property type="entry name" value="dUTPase"/>
</dbReference>
<feature type="binding site" evidence="7">
    <location>
        <position position="77"/>
    </location>
    <ligand>
        <name>substrate</name>
    </ligand>
</feature>
<dbReference type="Gene3D" id="2.70.40.10">
    <property type="match status" value="1"/>
</dbReference>
<dbReference type="InterPro" id="IPR033704">
    <property type="entry name" value="dUTPase_trimeric"/>
</dbReference>
<dbReference type="EMBL" id="JADCKB010000007">
    <property type="protein sequence ID" value="MBE5039771.1"/>
    <property type="molecule type" value="Genomic_DNA"/>
</dbReference>
<dbReference type="NCBIfam" id="NF001862">
    <property type="entry name" value="PRK00601.1"/>
    <property type="match status" value="1"/>
</dbReference>
<evidence type="ECO:0000256" key="3">
    <source>
        <dbReference type="ARBA" id="ARBA00022801"/>
    </source>
</evidence>
<dbReference type="GO" id="GO:0046081">
    <property type="term" value="P:dUTP catabolic process"/>
    <property type="evidence" value="ECO:0007669"/>
    <property type="project" value="InterPro"/>
</dbReference>
<evidence type="ECO:0000256" key="5">
    <source>
        <dbReference type="ARBA" id="ARBA00023080"/>
    </source>
</evidence>
<comment type="caution">
    <text evidence="9">The sequence shown here is derived from an EMBL/GenBank/DDBJ whole genome shotgun (WGS) entry which is preliminary data.</text>
</comment>
<evidence type="ECO:0000256" key="1">
    <source>
        <dbReference type="ARBA" id="ARBA00006581"/>
    </source>
</evidence>
<dbReference type="EC" id="3.6.1.23" evidence="7"/>
<name>A0A9D5M096_9FIRM</name>
<gene>
    <name evidence="7 9" type="primary">dut</name>
    <name evidence="9" type="ORF">INF28_04750</name>
</gene>
<evidence type="ECO:0000256" key="7">
    <source>
        <dbReference type="HAMAP-Rule" id="MF_00116"/>
    </source>
</evidence>
<keyword evidence="4 7" id="KW-0460">Magnesium</keyword>
<dbReference type="GO" id="GO:0004170">
    <property type="term" value="F:dUTP diphosphatase activity"/>
    <property type="evidence" value="ECO:0007669"/>
    <property type="project" value="UniProtKB-UniRule"/>
</dbReference>
<dbReference type="InterPro" id="IPR029054">
    <property type="entry name" value="dUTPase-like"/>
</dbReference>
<feature type="binding site" evidence="7">
    <location>
        <begin position="64"/>
        <end position="66"/>
    </location>
    <ligand>
        <name>substrate</name>
    </ligand>
</feature>
<dbReference type="GO" id="GO:0006226">
    <property type="term" value="P:dUMP biosynthetic process"/>
    <property type="evidence" value="ECO:0007669"/>
    <property type="project" value="UniProtKB-UniRule"/>
</dbReference>
<evidence type="ECO:0000259" key="8">
    <source>
        <dbReference type="Pfam" id="PF00692"/>
    </source>
</evidence>
<dbReference type="CDD" id="cd07557">
    <property type="entry name" value="trimeric_dUTPase"/>
    <property type="match status" value="1"/>
</dbReference>
<dbReference type="Proteomes" id="UP000806542">
    <property type="component" value="Unassembled WGS sequence"/>
</dbReference>
<accession>A0A9D5M096</accession>
<comment type="cofactor">
    <cofactor evidence="7">
        <name>Mg(2+)</name>
        <dbReference type="ChEBI" id="CHEBI:18420"/>
    </cofactor>
</comment>
<comment type="function">
    <text evidence="7">This enzyme is involved in nucleotide metabolism: it produces dUMP, the immediate precursor of thymidine nucleotides and it decreases the intracellular concentration of dUTP so that uracil cannot be incorporated into DNA.</text>
</comment>
<evidence type="ECO:0000313" key="10">
    <source>
        <dbReference type="Proteomes" id="UP000806542"/>
    </source>
</evidence>
<evidence type="ECO:0000256" key="2">
    <source>
        <dbReference type="ARBA" id="ARBA00022723"/>
    </source>
</evidence>
<protein>
    <recommendedName>
        <fullName evidence="7">Deoxyuridine 5'-triphosphate nucleotidohydrolase</fullName>
        <shortName evidence="7">dUTPase</shortName>
        <ecNumber evidence="7">3.6.1.23</ecNumber>
    </recommendedName>
    <alternativeName>
        <fullName evidence="7">dUTP pyrophosphatase</fullName>
    </alternativeName>
</protein>
<proteinExistence type="inferred from homology"/>
<reference evidence="9" key="1">
    <citation type="submission" date="2020-10" db="EMBL/GenBank/DDBJ databases">
        <title>ChiBAC.</title>
        <authorList>
            <person name="Zenner C."/>
            <person name="Hitch T.C.A."/>
            <person name="Clavel T."/>
        </authorList>
    </citation>
    <scope>NUCLEOTIDE SEQUENCE</scope>
    <source>
        <strain evidence="9">DSM 107454</strain>
    </source>
</reference>
<comment type="caution">
    <text evidence="7">Lacks conserved residue(s) required for the propagation of feature annotation.</text>
</comment>
<dbReference type="NCBIfam" id="TIGR00576">
    <property type="entry name" value="dut"/>
    <property type="match status" value="1"/>
</dbReference>
<evidence type="ECO:0000256" key="6">
    <source>
        <dbReference type="ARBA" id="ARBA00047686"/>
    </source>
</evidence>
<dbReference type="SUPFAM" id="SSF51283">
    <property type="entry name" value="dUTPase-like"/>
    <property type="match status" value="1"/>
</dbReference>
<dbReference type="FunFam" id="2.70.40.10:FF:000002">
    <property type="entry name" value="dUTP diphosphatase"/>
    <property type="match status" value="1"/>
</dbReference>
<keyword evidence="5 7" id="KW-0546">Nucleotide metabolism</keyword>
<dbReference type="Pfam" id="PF00692">
    <property type="entry name" value="dUTPase"/>
    <property type="match status" value="1"/>
</dbReference>
<evidence type="ECO:0000313" key="9">
    <source>
        <dbReference type="EMBL" id="MBE5039771.1"/>
    </source>
</evidence>
<keyword evidence="3 7" id="KW-0378">Hydrolase</keyword>
<organism evidence="9 10">
    <name type="scientific">Ructibacterium gallinarum</name>
    <dbReference type="NCBI Taxonomy" id="2779355"/>
    <lineage>
        <taxon>Bacteria</taxon>
        <taxon>Bacillati</taxon>
        <taxon>Bacillota</taxon>
        <taxon>Clostridia</taxon>
        <taxon>Eubacteriales</taxon>
        <taxon>Oscillospiraceae</taxon>
        <taxon>Ructibacterium</taxon>
    </lineage>
</organism>
<comment type="similarity">
    <text evidence="1 7">Belongs to the dUTPase family.</text>
</comment>
<keyword evidence="2 7" id="KW-0479">Metal-binding</keyword>
<comment type="pathway">
    <text evidence="7">Pyrimidine metabolism; dUMP biosynthesis; dUMP from dCTP (dUTP route): step 2/2.</text>
</comment>
<dbReference type="HAMAP" id="MF_00116">
    <property type="entry name" value="dUTPase_bact"/>
    <property type="match status" value="1"/>
</dbReference>
<keyword evidence="10" id="KW-1185">Reference proteome</keyword>
<dbReference type="AlphaFoldDB" id="A0A9D5M096"/>
<dbReference type="GO" id="GO:0000287">
    <property type="term" value="F:magnesium ion binding"/>
    <property type="evidence" value="ECO:0007669"/>
    <property type="project" value="UniProtKB-UniRule"/>
</dbReference>
<evidence type="ECO:0000256" key="4">
    <source>
        <dbReference type="ARBA" id="ARBA00022842"/>
    </source>
</evidence>
<comment type="catalytic activity">
    <reaction evidence="6 7">
        <text>dUTP + H2O = dUMP + diphosphate + H(+)</text>
        <dbReference type="Rhea" id="RHEA:10248"/>
        <dbReference type="ChEBI" id="CHEBI:15377"/>
        <dbReference type="ChEBI" id="CHEBI:15378"/>
        <dbReference type="ChEBI" id="CHEBI:33019"/>
        <dbReference type="ChEBI" id="CHEBI:61555"/>
        <dbReference type="ChEBI" id="CHEBI:246422"/>
        <dbReference type="EC" id="3.6.1.23"/>
    </reaction>
</comment>
<dbReference type="RefSeq" id="WP_226392335.1">
    <property type="nucleotide sequence ID" value="NZ_JADCKB010000007.1"/>
</dbReference>
<sequence>MVVKIKYLQKNVPVPEYATQGSAGMDLAAALSGPVTVPAGGRALIPTGIAIQIPEGYGGFIFPRSGLAFKKGISMCNSVGVIDSDYTGEIKVAVHNISEESYTINPGDRIAQLVFLPVARAQWEETDELDQTERGAGGFGSTGR</sequence>
<feature type="binding site" evidence="7">
    <location>
        <begin position="81"/>
        <end position="83"/>
    </location>
    <ligand>
        <name>substrate</name>
    </ligand>
</feature>